<protein>
    <submittedName>
        <fullName evidence="1">Uncharacterized protein</fullName>
    </submittedName>
</protein>
<sequence>MCCLVRVRVCASARGSQRPAREPDALCGQRLGNWLFVVRRRRSFCLLRTRRVICVSVQLETLVVIIMNLQATSAVLCKAANLAAGYQSHVQSLGSLGKCCNPSPPPITTPTSYLIQKQKQISQTNVQGSGSRSVWGGCAEVCSVETSNLVTRSDECKKKKKQPSERGRVKS</sequence>
<dbReference type="GeneID" id="36599967"/>
<name>A0A2T4AXU8_9HYPO</name>
<organism evidence="1 2">
    <name type="scientific">Trichoderma citrinoviride</name>
    <dbReference type="NCBI Taxonomy" id="58853"/>
    <lineage>
        <taxon>Eukaryota</taxon>
        <taxon>Fungi</taxon>
        <taxon>Dikarya</taxon>
        <taxon>Ascomycota</taxon>
        <taxon>Pezizomycotina</taxon>
        <taxon>Sordariomycetes</taxon>
        <taxon>Hypocreomycetidae</taxon>
        <taxon>Hypocreales</taxon>
        <taxon>Hypocreaceae</taxon>
        <taxon>Trichoderma</taxon>
    </lineage>
</organism>
<evidence type="ECO:0000313" key="2">
    <source>
        <dbReference type="Proteomes" id="UP000241546"/>
    </source>
</evidence>
<reference evidence="2" key="1">
    <citation type="submission" date="2016-07" db="EMBL/GenBank/DDBJ databases">
        <title>Multiple horizontal gene transfer events from other fungi enriched the ability of initially mycotrophic Trichoderma (Ascomycota) to feed on dead plant biomass.</title>
        <authorList>
            <consortium name="DOE Joint Genome Institute"/>
            <person name="Atanasova L."/>
            <person name="Chenthamara K."/>
            <person name="Zhang J."/>
            <person name="Grujic M."/>
            <person name="Henrissat B."/>
            <person name="Kuo A."/>
            <person name="Aerts A."/>
            <person name="Salamov A."/>
            <person name="Lipzen A."/>
            <person name="Labutti K."/>
            <person name="Barry K."/>
            <person name="Miao Y."/>
            <person name="Rahimi M.J."/>
            <person name="Shen Q."/>
            <person name="Grigoriev I.V."/>
            <person name="Kubicek C.P."/>
            <person name="Druzhinina I.S."/>
        </authorList>
    </citation>
    <scope>NUCLEOTIDE SEQUENCE [LARGE SCALE GENOMIC DNA]</scope>
    <source>
        <strain evidence="2">TUCIM 6016</strain>
    </source>
</reference>
<accession>A0A2T4AXU8</accession>
<dbReference type="EMBL" id="KZ680226">
    <property type="protein sequence ID" value="PTB61910.1"/>
    <property type="molecule type" value="Genomic_DNA"/>
</dbReference>
<proteinExistence type="predicted"/>
<dbReference type="Proteomes" id="UP000241546">
    <property type="component" value="Unassembled WGS sequence"/>
</dbReference>
<gene>
    <name evidence="1" type="ORF">BBK36DRAFT_1130496</name>
</gene>
<evidence type="ECO:0000313" key="1">
    <source>
        <dbReference type="EMBL" id="PTB61910.1"/>
    </source>
</evidence>
<keyword evidence="2" id="KW-1185">Reference proteome</keyword>
<dbReference type="RefSeq" id="XP_024745230.1">
    <property type="nucleotide sequence ID" value="XM_024891849.1"/>
</dbReference>
<dbReference type="AlphaFoldDB" id="A0A2T4AXU8"/>